<name>A0A645HQP0_9ZZZZ</name>
<protein>
    <submittedName>
        <fullName evidence="1">Uncharacterized protein</fullName>
    </submittedName>
</protein>
<dbReference type="EMBL" id="VSSQ01098044">
    <property type="protein sequence ID" value="MPN41170.1"/>
    <property type="molecule type" value="Genomic_DNA"/>
</dbReference>
<sequence>MVVCGCERRRDSLGDLSAGVRQRVAGMDNLRPRGLSRGQHGYIHFGINGVVRVQEGNVLPPRGLEPRVARRADTATRLANHANALVVLSEHIREHAAAVVRAVVNIENFDLRERLRRQRTGAIEQIR</sequence>
<dbReference type="AlphaFoldDB" id="A0A645HQP0"/>
<proteinExistence type="predicted"/>
<evidence type="ECO:0000313" key="1">
    <source>
        <dbReference type="EMBL" id="MPN41170.1"/>
    </source>
</evidence>
<gene>
    <name evidence="1" type="ORF">SDC9_188712</name>
</gene>
<accession>A0A645HQP0</accession>
<comment type="caution">
    <text evidence="1">The sequence shown here is derived from an EMBL/GenBank/DDBJ whole genome shotgun (WGS) entry which is preliminary data.</text>
</comment>
<reference evidence="1" key="1">
    <citation type="submission" date="2019-08" db="EMBL/GenBank/DDBJ databases">
        <authorList>
            <person name="Kucharzyk K."/>
            <person name="Murdoch R.W."/>
            <person name="Higgins S."/>
            <person name="Loffler F."/>
        </authorList>
    </citation>
    <scope>NUCLEOTIDE SEQUENCE</scope>
</reference>
<organism evidence="1">
    <name type="scientific">bioreactor metagenome</name>
    <dbReference type="NCBI Taxonomy" id="1076179"/>
    <lineage>
        <taxon>unclassified sequences</taxon>
        <taxon>metagenomes</taxon>
        <taxon>ecological metagenomes</taxon>
    </lineage>
</organism>